<feature type="transmembrane region" description="Helical" evidence="1">
    <location>
        <begin position="45"/>
        <end position="72"/>
    </location>
</feature>
<keyword evidence="1" id="KW-0472">Membrane</keyword>
<reference evidence="2" key="1">
    <citation type="submission" date="2021-01" db="EMBL/GenBank/DDBJ databases">
        <authorList>
            <person name="Corre E."/>
            <person name="Pelletier E."/>
            <person name="Niang G."/>
            <person name="Scheremetjew M."/>
            <person name="Finn R."/>
            <person name="Kale V."/>
            <person name="Holt S."/>
            <person name="Cochrane G."/>
            <person name="Meng A."/>
            <person name="Brown T."/>
            <person name="Cohen L."/>
        </authorList>
    </citation>
    <scope>NUCLEOTIDE SEQUENCE</scope>
    <source>
        <strain evidence="2">CCMP645</strain>
    </source>
</reference>
<evidence type="ECO:0000313" key="2">
    <source>
        <dbReference type="EMBL" id="CAE0772975.1"/>
    </source>
</evidence>
<gene>
    <name evidence="2" type="ORF">PCAR00345_LOCUS25587</name>
</gene>
<dbReference type="AlphaFoldDB" id="A0A7S4BPW5"/>
<sequence length="168" mass="17967">MSRDPQNARAAEPYSSRLATLFAMLFADVLLNALAHPNAQPPTQLAASLLLVFQTLLRLCMLALVCAIAAAAPRPADATPAWNDGSGGATLDFLVALKGTFGTYLLAILVGLVLRVYELLLASNSDDFPTLSEWFDEPWLISMIVLNLAASLLLYYVTVAVAHAVHVA</sequence>
<keyword evidence="1" id="KW-1133">Transmembrane helix</keyword>
<accession>A0A7S4BPW5</accession>
<name>A0A7S4BPW5_CHRCT</name>
<feature type="transmembrane region" description="Helical" evidence="1">
    <location>
        <begin position="93"/>
        <end position="117"/>
    </location>
</feature>
<protein>
    <submittedName>
        <fullName evidence="2">Uncharacterized protein</fullName>
    </submittedName>
</protein>
<feature type="transmembrane region" description="Helical" evidence="1">
    <location>
        <begin position="139"/>
        <end position="165"/>
    </location>
</feature>
<keyword evidence="1" id="KW-0812">Transmembrane</keyword>
<evidence type="ECO:0000256" key="1">
    <source>
        <dbReference type="SAM" id="Phobius"/>
    </source>
</evidence>
<organism evidence="2">
    <name type="scientific">Chrysotila carterae</name>
    <name type="common">Marine alga</name>
    <name type="synonym">Syracosphaera carterae</name>
    <dbReference type="NCBI Taxonomy" id="13221"/>
    <lineage>
        <taxon>Eukaryota</taxon>
        <taxon>Haptista</taxon>
        <taxon>Haptophyta</taxon>
        <taxon>Prymnesiophyceae</taxon>
        <taxon>Isochrysidales</taxon>
        <taxon>Isochrysidaceae</taxon>
        <taxon>Chrysotila</taxon>
    </lineage>
</organism>
<proteinExistence type="predicted"/>
<dbReference type="EMBL" id="HBIZ01040069">
    <property type="protein sequence ID" value="CAE0772975.1"/>
    <property type="molecule type" value="Transcribed_RNA"/>
</dbReference>